<organism evidence="4 5">
    <name type="scientific">Kribbella flavida (strain DSM 17836 / JCM 10339 / NBRC 14399)</name>
    <dbReference type="NCBI Taxonomy" id="479435"/>
    <lineage>
        <taxon>Bacteria</taxon>
        <taxon>Bacillati</taxon>
        <taxon>Actinomycetota</taxon>
        <taxon>Actinomycetes</taxon>
        <taxon>Propionibacteriales</taxon>
        <taxon>Kribbellaceae</taxon>
        <taxon>Kribbella</taxon>
    </lineage>
</organism>
<reference evidence="4 5" key="2">
    <citation type="journal article" date="2010" name="Stand. Genomic Sci.">
        <title>Complete genome sequence of Kribbella flavida type strain (IFO 14399).</title>
        <authorList>
            <person name="Pukall R."/>
            <person name="Lapidus A."/>
            <person name="Glavina Del Rio T."/>
            <person name="Copeland A."/>
            <person name="Tice H."/>
            <person name="Cheng J.-F."/>
            <person name="Lucas S."/>
            <person name="Chen F."/>
            <person name="Nolan M."/>
            <person name="LaButti K."/>
            <person name="Pati A."/>
            <person name="Ivanova N."/>
            <person name="Mavrommatis K."/>
            <person name="Mikhailova N."/>
            <person name="Pitluck S."/>
            <person name="Bruce D."/>
            <person name="Goodwin L."/>
            <person name="Land M."/>
            <person name="Hauser L."/>
            <person name="Chang Y.-J."/>
            <person name="Jeffries C.D."/>
            <person name="Chen A."/>
            <person name="Palaniappan K."/>
            <person name="Chain P."/>
            <person name="Rohde M."/>
            <person name="Goeker M."/>
            <person name="Bristow J."/>
            <person name="Eisen J.A."/>
            <person name="Markowitz V."/>
            <person name="Hugenholtz P."/>
            <person name="Kyrpides N.C."/>
            <person name="Klenk H.-P."/>
            <person name="Brettin T."/>
        </authorList>
    </citation>
    <scope>NUCLEOTIDE SEQUENCE [LARGE SCALE GENOMIC DNA]</scope>
    <source>
        <strain evidence="5">DSM 17836 / JCM 10339 / NBRC 14399</strain>
    </source>
</reference>
<reference evidence="5" key="1">
    <citation type="submission" date="2009-09" db="EMBL/GenBank/DDBJ databases">
        <title>The complete genome of Kribbella flavida DSM 17836.</title>
        <authorList>
            <consortium name="US DOE Joint Genome Institute (JGI-PGF)"/>
            <person name="Lucas S."/>
            <person name="Copeland A."/>
            <person name="Lapidus A."/>
            <person name="Glavina del Rio T."/>
            <person name="Dalin E."/>
            <person name="Tice H."/>
            <person name="Bruce D."/>
            <person name="Goodwin L."/>
            <person name="Pitluck S."/>
            <person name="Kyrpides N."/>
            <person name="Mavromatis K."/>
            <person name="Ivanova N."/>
            <person name="Saunders E."/>
            <person name="Brettin T."/>
            <person name="Detter J.C."/>
            <person name="Han C."/>
            <person name="Larimer F."/>
            <person name="Land M."/>
            <person name="Hauser L."/>
            <person name="Markowitz V."/>
            <person name="Cheng J.-F."/>
            <person name="Hugenholtz P."/>
            <person name="Woyke T."/>
            <person name="Wu D."/>
            <person name="Pukall R."/>
            <person name="Klenk H.-P."/>
            <person name="Eisen J.A."/>
        </authorList>
    </citation>
    <scope>NUCLEOTIDE SEQUENCE [LARGE SCALE GENOMIC DNA]</scope>
    <source>
        <strain evidence="5">DSM 17836 / JCM 10339 / NBRC 14399</strain>
    </source>
</reference>
<evidence type="ECO:0000313" key="4">
    <source>
        <dbReference type="EMBL" id="ADB35434.1"/>
    </source>
</evidence>
<evidence type="ECO:0000256" key="1">
    <source>
        <dbReference type="ARBA" id="ARBA00023125"/>
    </source>
</evidence>
<dbReference type="KEGG" id="kfl:Kfla_6437"/>
<dbReference type="Gene3D" id="4.10.320.10">
    <property type="entry name" value="E3-binding domain"/>
    <property type="match status" value="1"/>
</dbReference>
<name>D2PX54_KRIFD</name>
<dbReference type="Gene3D" id="3.30.60.230">
    <property type="entry name" value="Lsr2, dimerization domain"/>
    <property type="match status" value="1"/>
</dbReference>
<dbReference type="OrthoDB" id="4113332at2"/>
<sequence length="110" mass="11793">MAQRVQVVLEDDLDGGKADETVTFGLDGTTYEIDLSKKNAAKLRDALAGYVGAGRKVAGRRGTTGRTARGRGRSATDSADIRAWAKENGYEVSERGRISAEVRAAYNEAK</sequence>
<keyword evidence="1" id="KW-0238">DNA-binding</keyword>
<dbReference type="Pfam" id="PF11774">
    <property type="entry name" value="Lsr2"/>
    <property type="match status" value="1"/>
</dbReference>
<protein>
    <recommendedName>
        <fullName evidence="6">Lysyl tRNA synthetase-like protein</fullName>
    </recommendedName>
</protein>
<dbReference type="InterPro" id="IPR024412">
    <property type="entry name" value="Lsr2_dim_dom"/>
</dbReference>
<dbReference type="Pfam" id="PF23359">
    <property type="entry name" value="Lsr2_DNA-bd"/>
    <property type="match status" value="1"/>
</dbReference>
<evidence type="ECO:0000313" key="5">
    <source>
        <dbReference type="Proteomes" id="UP000007967"/>
    </source>
</evidence>
<dbReference type="InterPro" id="IPR042261">
    <property type="entry name" value="Lsr2-like_dimerization"/>
</dbReference>
<dbReference type="GO" id="GO:0016746">
    <property type="term" value="F:acyltransferase activity"/>
    <property type="evidence" value="ECO:0007669"/>
    <property type="project" value="InterPro"/>
</dbReference>
<dbReference type="InterPro" id="IPR036625">
    <property type="entry name" value="E3-bd_dom_sf"/>
</dbReference>
<dbReference type="GO" id="GO:0003677">
    <property type="term" value="F:DNA binding"/>
    <property type="evidence" value="ECO:0007669"/>
    <property type="project" value="UniProtKB-KW"/>
</dbReference>
<feature type="domain" description="Lsr2 DNA-binding" evidence="3">
    <location>
        <begin position="74"/>
        <end position="109"/>
    </location>
</feature>
<dbReference type="eggNOG" id="ENOG5032RKK">
    <property type="taxonomic scope" value="Bacteria"/>
</dbReference>
<evidence type="ECO:0000259" key="2">
    <source>
        <dbReference type="Pfam" id="PF11774"/>
    </source>
</evidence>
<evidence type="ECO:0008006" key="6">
    <source>
        <dbReference type="Google" id="ProtNLM"/>
    </source>
</evidence>
<evidence type="ECO:0000259" key="3">
    <source>
        <dbReference type="Pfam" id="PF23359"/>
    </source>
</evidence>
<dbReference type="HOGENOM" id="CLU_139818_0_0_11"/>
<gene>
    <name evidence="4" type="ordered locus">Kfla_6437</name>
</gene>
<dbReference type="Proteomes" id="UP000007967">
    <property type="component" value="Chromosome"/>
</dbReference>
<dbReference type="EMBL" id="CP001736">
    <property type="protein sequence ID" value="ADB35434.1"/>
    <property type="molecule type" value="Genomic_DNA"/>
</dbReference>
<keyword evidence="5" id="KW-1185">Reference proteome</keyword>
<dbReference type="STRING" id="479435.Kfla_6437"/>
<dbReference type="RefSeq" id="WP_012923986.1">
    <property type="nucleotide sequence ID" value="NC_013729.1"/>
</dbReference>
<proteinExistence type="predicted"/>
<accession>D2PX54</accession>
<dbReference type="AlphaFoldDB" id="D2PX54"/>
<feature type="domain" description="Lsr2 dimerization" evidence="2">
    <location>
        <begin position="1"/>
        <end position="57"/>
    </location>
</feature>
<dbReference type="InterPro" id="IPR055370">
    <property type="entry name" value="Lsr2_DNA-bd"/>
</dbReference>